<dbReference type="InterPro" id="IPR025420">
    <property type="entry name" value="DUF4143"/>
</dbReference>
<dbReference type="InterPro" id="IPR041682">
    <property type="entry name" value="AAA_14"/>
</dbReference>
<dbReference type="AlphaFoldDB" id="A0AB72XSH3"/>
<reference evidence="3 4" key="2">
    <citation type="journal article" date="2013" name="Nat. Genet.">
        <title>Genomic analysis of smooth tubercle bacilli provides insights into ancestry and pathoadaptation of Mycobacterium tuberculosis.</title>
        <authorList>
            <person name="Supply P."/>
            <person name="Marceau M."/>
            <person name="Mangenot S."/>
            <person name="Roche D."/>
            <person name="Rouanet C."/>
            <person name="Khanna V."/>
            <person name="Majlessi L."/>
            <person name="Criscuolo A."/>
            <person name="Tap J."/>
            <person name="Pawlik A."/>
            <person name="Fiette L."/>
            <person name="Orgeur M."/>
            <person name="Fabre M."/>
            <person name="Parmentier C."/>
            <person name="Frigui W."/>
            <person name="Simeone R."/>
            <person name="Boritsch E.C."/>
            <person name="Debrie A.S."/>
            <person name="Willery E."/>
            <person name="Walker D."/>
            <person name="Quail M.A."/>
            <person name="Ma L."/>
            <person name="Bouchier C."/>
            <person name="Salvignol G."/>
            <person name="Sayes F."/>
            <person name="Cascioferro A."/>
            <person name="Seemann T."/>
            <person name="Barbe V."/>
            <person name="Locht C."/>
            <person name="Gutierrez M.C."/>
            <person name="Leclerc C."/>
            <person name="Bentley S.D."/>
            <person name="Stinear T.P."/>
            <person name="Brisse S."/>
            <person name="Medigue C."/>
            <person name="Parkhill J."/>
            <person name="Cruveiller S."/>
            <person name="Brosch R."/>
        </authorList>
    </citation>
    <scope>NUCLEOTIDE SEQUENCE [LARGE SCALE GENOMIC DNA]</scope>
    <source>
        <strain evidence="3 4">CIPT 140010059</strain>
    </source>
</reference>
<feature type="domain" description="AAA" evidence="1">
    <location>
        <begin position="24"/>
        <end position="143"/>
    </location>
</feature>
<dbReference type="Proteomes" id="UP000008896">
    <property type="component" value="Chromosome"/>
</dbReference>
<sequence>MRVNPPSRIARNLLPRVAEALIDTRIVVVQGARQVGKSTLAAEITGRLGGRLVTLDDDLTRTTAATDPYSFVRQFPDGLLTIDEVQRVPELVLALKATVDANHRPGRYLLTGSANLLQLPATEDSLAGRAESLELFGFSQGEVEGVTETFIDRLFAGDLFLGHESDLARHDYLARACSGGYPEAVSRKSTRRRNAWLDNYVDRVVKRDAADVSNLQRIADLPRLIRLLAARSASELNLSSLATDAEIPVRTLPPYLDLLETLYLIDRIPAWSTNLSKRVVDRPKILLLDSGLAARLVNVSPTGAGPHANPNAAGAIIETFVIAELRRQLGWSQQAPRLFHYRDRDGAEVDLILETADGLIAAIEIKSAATLRGRDTRSISRLRDKVGARFAGGVILHTGPQAQPFGDRLAAVPIDILWSPSG</sequence>
<dbReference type="SUPFAM" id="SSF52540">
    <property type="entry name" value="P-loop containing nucleoside triphosphate hydrolases"/>
    <property type="match status" value="1"/>
</dbReference>
<protein>
    <recommendedName>
        <fullName evidence="5">ATP-binding protein</fullName>
    </recommendedName>
</protein>
<reference evidence="3 4" key="1">
    <citation type="journal article" date="2012" name="PLoS Negl. Trop. Dis.">
        <title>The Genome of Mycobacterium Africanum West African 2 Reveals a Lineage-Specific Locus and Genome Erosion Common to the M. tuberculosis Complex.</title>
        <authorList>
            <person name="Bentley S.D."/>
            <person name="Comas I."/>
            <person name="Bryant J.M."/>
            <person name="Walker D."/>
            <person name="Smith N.H."/>
            <person name="Harris S.R."/>
            <person name="Thurston S."/>
            <person name="Gagneux S."/>
            <person name="Wood J."/>
            <person name="Antonio M."/>
            <person name="Quail M.A."/>
            <person name="Gehre F."/>
            <person name="Adegbola R.A."/>
            <person name="Parkhill J."/>
            <person name="de Jong B.C."/>
        </authorList>
    </citation>
    <scope>NUCLEOTIDE SEQUENCE [LARGE SCALE GENOMIC DNA]</scope>
    <source>
        <strain evidence="3 4">CIPT 140010059</strain>
    </source>
</reference>
<dbReference type="InterPro" id="IPR027417">
    <property type="entry name" value="P-loop_NTPase"/>
</dbReference>
<dbReference type="PANTHER" id="PTHR43566:SF2">
    <property type="entry name" value="DUF4143 DOMAIN-CONTAINING PROTEIN"/>
    <property type="match status" value="1"/>
</dbReference>
<dbReference type="EMBL" id="HE572590">
    <property type="protein sequence ID" value="CCC45648.1"/>
    <property type="molecule type" value="Genomic_DNA"/>
</dbReference>
<evidence type="ECO:0000313" key="4">
    <source>
        <dbReference type="Proteomes" id="UP000008896"/>
    </source>
</evidence>
<gene>
    <name evidence="3" type="ordered locus">MCAN_33171</name>
</gene>
<evidence type="ECO:0000259" key="1">
    <source>
        <dbReference type="Pfam" id="PF13173"/>
    </source>
</evidence>
<evidence type="ECO:0000259" key="2">
    <source>
        <dbReference type="Pfam" id="PF13635"/>
    </source>
</evidence>
<name>A0AB72XSH3_MYCCP</name>
<organism evidence="3 4">
    <name type="scientific">Mycobacterium canettii (strain CIPT 140010059)</name>
    <dbReference type="NCBI Taxonomy" id="1048245"/>
    <lineage>
        <taxon>Bacteria</taxon>
        <taxon>Bacillati</taxon>
        <taxon>Actinomycetota</taxon>
        <taxon>Actinomycetes</taxon>
        <taxon>Mycobacteriales</taxon>
        <taxon>Mycobacteriaceae</taxon>
        <taxon>Mycobacterium</taxon>
        <taxon>Mycobacterium tuberculosis complex</taxon>
    </lineage>
</organism>
<dbReference type="Pfam" id="PF13635">
    <property type="entry name" value="DUF4143"/>
    <property type="match status" value="1"/>
</dbReference>
<accession>A0AB72XSH3</accession>
<feature type="domain" description="DUF4143" evidence="2">
    <location>
        <begin position="206"/>
        <end position="367"/>
    </location>
</feature>
<dbReference type="Pfam" id="PF13173">
    <property type="entry name" value="AAA_14"/>
    <property type="match status" value="1"/>
</dbReference>
<dbReference type="PANTHER" id="PTHR43566">
    <property type="entry name" value="CONSERVED PROTEIN"/>
    <property type="match status" value="1"/>
</dbReference>
<proteinExistence type="predicted"/>
<evidence type="ECO:0000313" key="3">
    <source>
        <dbReference type="EMBL" id="CCC45648.1"/>
    </source>
</evidence>
<dbReference type="KEGG" id="mce:MCAN_33171"/>
<evidence type="ECO:0008006" key="5">
    <source>
        <dbReference type="Google" id="ProtNLM"/>
    </source>
</evidence>